<dbReference type="RefSeq" id="WP_114694754.1">
    <property type="nucleotide sequence ID" value="NZ_QQOH01000001.1"/>
</dbReference>
<evidence type="ECO:0000313" key="3">
    <source>
        <dbReference type="Proteomes" id="UP000253769"/>
    </source>
</evidence>
<organism evidence="2 3">
    <name type="scientific">Motiliproteus coralliicola</name>
    <dbReference type="NCBI Taxonomy" id="2283196"/>
    <lineage>
        <taxon>Bacteria</taxon>
        <taxon>Pseudomonadati</taxon>
        <taxon>Pseudomonadota</taxon>
        <taxon>Gammaproteobacteria</taxon>
        <taxon>Oceanospirillales</taxon>
        <taxon>Oceanospirillaceae</taxon>
        <taxon>Motiliproteus</taxon>
    </lineage>
</organism>
<dbReference type="EMBL" id="QQOH01000001">
    <property type="protein sequence ID" value="RDE25159.1"/>
    <property type="molecule type" value="Genomic_DNA"/>
</dbReference>
<comment type="caution">
    <text evidence="2">The sequence shown here is derived from an EMBL/GenBank/DDBJ whole genome shotgun (WGS) entry which is preliminary data.</text>
</comment>
<keyword evidence="1" id="KW-0472">Membrane</keyword>
<keyword evidence="1" id="KW-0812">Transmembrane</keyword>
<protein>
    <submittedName>
        <fullName evidence="2">Uncharacterized protein</fullName>
    </submittedName>
</protein>
<reference evidence="2 3" key="1">
    <citation type="submission" date="2018-07" db="EMBL/GenBank/DDBJ databases">
        <title>Motiliproteus coralliicola sp. nov., a bacterium isolated from Coral.</title>
        <authorList>
            <person name="Wang G."/>
        </authorList>
    </citation>
    <scope>NUCLEOTIDE SEQUENCE [LARGE SCALE GENOMIC DNA]</scope>
    <source>
        <strain evidence="2 3">C34</strain>
    </source>
</reference>
<feature type="transmembrane region" description="Helical" evidence="1">
    <location>
        <begin position="65"/>
        <end position="86"/>
    </location>
</feature>
<gene>
    <name evidence="2" type="ORF">DV711_06275</name>
</gene>
<evidence type="ECO:0000256" key="1">
    <source>
        <dbReference type="SAM" id="Phobius"/>
    </source>
</evidence>
<dbReference type="AlphaFoldDB" id="A0A369WVU2"/>
<accession>A0A369WVU2</accession>
<dbReference type="Proteomes" id="UP000253769">
    <property type="component" value="Unassembled WGS sequence"/>
</dbReference>
<proteinExistence type="predicted"/>
<sequence>MELAFVIYLISLLGDGKPFLAGGTLFFSIAIGAGVLFFFTMYYNCEQNEDLPDAMKSSIALFTDFRKYIIGWICFCVFGAIANTVIPDEDTAYKMLAAYGVTELAANEQIQGIASNSLQLIEKTIQKHIESLEGDPK</sequence>
<keyword evidence="1" id="KW-1133">Transmembrane helix</keyword>
<evidence type="ECO:0000313" key="2">
    <source>
        <dbReference type="EMBL" id="RDE25159.1"/>
    </source>
</evidence>
<keyword evidence="3" id="KW-1185">Reference proteome</keyword>
<name>A0A369WVU2_9GAMM</name>
<feature type="transmembrane region" description="Helical" evidence="1">
    <location>
        <begin position="24"/>
        <end position="44"/>
    </location>
</feature>